<feature type="region of interest" description="Disordered" evidence="1">
    <location>
        <begin position="182"/>
        <end position="263"/>
    </location>
</feature>
<dbReference type="EMBL" id="JAYKXP010000031">
    <property type="protein sequence ID" value="KAK7041884.1"/>
    <property type="molecule type" value="Genomic_DNA"/>
</dbReference>
<dbReference type="Proteomes" id="UP001383192">
    <property type="component" value="Unassembled WGS sequence"/>
</dbReference>
<feature type="region of interest" description="Disordered" evidence="1">
    <location>
        <begin position="121"/>
        <end position="144"/>
    </location>
</feature>
<accession>A0AAW0CT03</accession>
<gene>
    <name evidence="4" type="ORF">VNI00_008856</name>
</gene>
<proteinExistence type="predicted"/>
<organism evidence="4 5">
    <name type="scientific">Paramarasmius palmivorus</name>
    <dbReference type="NCBI Taxonomy" id="297713"/>
    <lineage>
        <taxon>Eukaryota</taxon>
        <taxon>Fungi</taxon>
        <taxon>Dikarya</taxon>
        <taxon>Basidiomycota</taxon>
        <taxon>Agaricomycotina</taxon>
        <taxon>Agaricomycetes</taxon>
        <taxon>Agaricomycetidae</taxon>
        <taxon>Agaricales</taxon>
        <taxon>Marasmiineae</taxon>
        <taxon>Marasmiaceae</taxon>
        <taxon>Paramarasmius</taxon>
    </lineage>
</organism>
<feature type="transmembrane region" description="Helical" evidence="2">
    <location>
        <begin position="149"/>
        <end position="172"/>
    </location>
</feature>
<evidence type="ECO:0000313" key="5">
    <source>
        <dbReference type="Proteomes" id="UP001383192"/>
    </source>
</evidence>
<feature type="signal peptide" evidence="3">
    <location>
        <begin position="1"/>
        <end position="16"/>
    </location>
</feature>
<evidence type="ECO:0000256" key="2">
    <source>
        <dbReference type="SAM" id="Phobius"/>
    </source>
</evidence>
<keyword evidence="5" id="KW-1185">Reference proteome</keyword>
<protein>
    <submittedName>
        <fullName evidence="4">Uncharacterized protein</fullName>
    </submittedName>
</protein>
<feature type="chain" id="PRO_5043642693" evidence="3">
    <location>
        <begin position="17"/>
        <end position="263"/>
    </location>
</feature>
<evidence type="ECO:0000256" key="1">
    <source>
        <dbReference type="SAM" id="MobiDB-lite"/>
    </source>
</evidence>
<evidence type="ECO:0000256" key="3">
    <source>
        <dbReference type="SAM" id="SignalP"/>
    </source>
</evidence>
<reference evidence="4 5" key="1">
    <citation type="submission" date="2024-01" db="EMBL/GenBank/DDBJ databases">
        <title>A draft genome for a cacao thread blight-causing isolate of Paramarasmius palmivorus.</title>
        <authorList>
            <person name="Baruah I.K."/>
            <person name="Bukari Y."/>
            <person name="Amoako-Attah I."/>
            <person name="Meinhardt L.W."/>
            <person name="Bailey B.A."/>
            <person name="Cohen S.P."/>
        </authorList>
    </citation>
    <scope>NUCLEOTIDE SEQUENCE [LARGE SCALE GENOMIC DNA]</scope>
    <source>
        <strain evidence="4 5">GH-12</strain>
    </source>
</reference>
<name>A0AAW0CT03_9AGAR</name>
<feature type="compositionally biased region" description="Low complexity" evidence="1">
    <location>
        <begin position="121"/>
        <end position="131"/>
    </location>
</feature>
<comment type="caution">
    <text evidence="4">The sequence shown here is derived from an EMBL/GenBank/DDBJ whole genome shotgun (WGS) entry which is preliminary data.</text>
</comment>
<keyword evidence="3" id="KW-0732">Signal</keyword>
<sequence>MRWLSVICIAVVSSWGLNVTIDSVDPTTAELEDGTIRLHITWRADGDGSFQFALKKPGVDDFPIASASAIDSKSPASDFKFESVSPGNYSLVAWNVDASNNGVTFATFSAVIEARNPTTSLSVSTTATSAAPQIPAAEGTPRSKPTRSLIIGVITGPICFTALVLIIGIYLFRKRRKSKNRTVSRPFNAQCVPKHPRKLESTEPAENTDDDNPTVTVAEAIRSPPRIRRHNDSGWRPGPPPSEVDSGSGSNVLDLPPEYEYAL</sequence>
<keyword evidence="2" id="KW-0472">Membrane</keyword>
<evidence type="ECO:0000313" key="4">
    <source>
        <dbReference type="EMBL" id="KAK7041884.1"/>
    </source>
</evidence>
<keyword evidence="2" id="KW-1133">Transmembrane helix</keyword>
<keyword evidence="2" id="KW-0812">Transmembrane</keyword>
<dbReference type="AlphaFoldDB" id="A0AAW0CT03"/>